<dbReference type="InterPro" id="IPR052929">
    <property type="entry name" value="RNase_H-like_EbsB-rel"/>
</dbReference>
<protein>
    <submittedName>
        <fullName evidence="2">OLC1v1015763C1</fullName>
    </submittedName>
</protein>
<accession>A0AAV1E3W1</accession>
<sequence>MTQAPSDDLRCLVIFILWEIWKARNFTIRGEPVSLSPVSSILLEQPPSFELPQLFIDRAFRSSTVAHGGGWVLCHSNRSLLLQGSSRFNASSALEVETRTCWLALMVVLEQGFDRLILFSDCQTLVQTFLDSTQTPQEVASLFYDIRILRCMFRSLCVVKTSRSQVNAAHILAQRVCVASVV</sequence>
<dbReference type="InterPro" id="IPR002156">
    <property type="entry name" value="RNaseH_domain"/>
</dbReference>
<dbReference type="CDD" id="cd06222">
    <property type="entry name" value="RNase_H_like"/>
    <property type="match status" value="1"/>
</dbReference>
<dbReference type="EMBL" id="OX459125">
    <property type="protein sequence ID" value="CAI9114938.1"/>
    <property type="molecule type" value="Genomic_DNA"/>
</dbReference>
<name>A0AAV1E3W1_OLDCO</name>
<dbReference type="GO" id="GO:0004523">
    <property type="term" value="F:RNA-DNA hybrid ribonuclease activity"/>
    <property type="evidence" value="ECO:0007669"/>
    <property type="project" value="InterPro"/>
</dbReference>
<dbReference type="AlphaFoldDB" id="A0AAV1E3W1"/>
<evidence type="ECO:0000313" key="2">
    <source>
        <dbReference type="EMBL" id="CAI9114938.1"/>
    </source>
</evidence>
<evidence type="ECO:0000313" key="3">
    <source>
        <dbReference type="Proteomes" id="UP001161247"/>
    </source>
</evidence>
<dbReference type="PANTHER" id="PTHR47074">
    <property type="entry name" value="BNAC02G40300D PROTEIN"/>
    <property type="match status" value="1"/>
</dbReference>
<dbReference type="Proteomes" id="UP001161247">
    <property type="component" value="Chromosome 8"/>
</dbReference>
<evidence type="ECO:0000259" key="1">
    <source>
        <dbReference type="Pfam" id="PF13456"/>
    </source>
</evidence>
<dbReference type="Pfam" id="PF13456">
    <property type="entry name" value="RVT_3"/>
    <property type="match status" value="1"/>
</dbReference>
<dbReference type="GO" id="GO:0003676">
    <property type="term" value="F:nucleic acid binding"/>
    <property type="evidence" value="ECO:0007669"/>
    <property type="project" value="InterPro"/>
</dbReference>
<gene>
    <name evidence="2" type="ORF">OLC1_LOCUS21555</name>
</gene>
<organism evidence="2 3">
    <name type="scientific">Oldenlandia corymbosa var. corymbosa</name>
    <dbReference type="NCBI Taxonomy" id="529605"/>
    <lineage>
        <taxon>Eukaryota</taxon>
        <taxon>Viridiplantae</taxon>
        <taxon>Streptophyta</taxon>
        <taxon>Embryophyta</taxon>
        <taxon>Tracheophyta</taxon>
        <taxon>Spermatophyta</taxon>
        <taxon>Magnoliopsida</taxon>
        <taxon>eudicotyledons</taxon>
        <taxon>Gunneridae</taxon>
        <taxon>Pentapetalae</taxon>
        <taxon>asterids</taxon>
        <taxon>lamiids</taxon>
        <taxon>Gentianales</taxon>
        <taxon>Rubiaceae</taxon>
        <taxon>Rubioideae</taxon>
        <taxon>Spermacoceae</taxon>
        <taxon>Hedyotis-Oldenlandia complex</taxon>
        <taxon>Oldenlandia</taxon>
    </lineage>
</organism>
<feature type="domain" description="RNase H type-1" evidence="1">
    <location>
        <begin position="59"/>
        <end position="175"/>
    </location>
</feature>
<dbReference type="PANTHER" id="PTHR47074:SF11">
    <property type="entry name" value="REVERSE TRANSCRIPTASE-LIKE PROTEIN"/>
    <property type="match status" value="1"/>
</dbReference>
<keyword evidence="3" id="KW-1185">Reference proteome</keyword>
<dbReference type="InterPro" id="IPR044730">
    <property type="entry name" value="RNase_H-like_dom_plant"/>
</dbReference>
<reference evidence="2" key="1">
    <citation type="submission" date="2023-03" db="EMBL/GenBank/DDBJ databases">
        <authorList>
            <person name="Julca I."/>
        </authorList>
    </citation>
    <scope>NUCLEOTIDE SEQUENCE</scope>
</reference>
<dbReference type="InterPro" id="IPR036397">
    <property type="entry name" value="RNaseH_sf"/>
</dbReference>
<proteinExistence type="predicted"/>
<dbReference type="Gene3D" id="3.30.420.10">
    <property type="entry name" value="Ribonuclease H-like superfamily/Ribonuclease H"/>
    <property type="match status" value="1"/>
</dbReference>